<dbReference type="SUPFAM" id="SSF55729">
    <property type="entry name" value="Acyl-CoA N-acyltransferases (Nat)"/>
    <property type="match status" value="1"/>
</dbReference>
<dbReference type="Proteomes" id="UP000029050">
    <property type="component" value="Unassembled WGS sequence"/>
</dbReference>
<dbReference type="RefSeq" id="WP_415453568.1">
    <property type="nucleotide sequence ID" value="NZ_BAABVZ010000006.1"/>
</dbReference>
<dbReference type="GO" id="GO:0016740">
    <property type="term" value="F:transferase activity"/>
    <property type="evidence" value="ECO:0007669"/>
    <property type="project" value="UniProtKB-KW"/>
</dbReference>
<dbReference type="Gene3D" id="3.40.630.30">
    <property type="match status" value="1"/>
</dbReference>
<evidence type="ECO:0000256" key="1">
    <source>
        <dbReference type="SAM" id="MobiDB-lite"/>
    </source>
</evidence>
<keyword evidence="2" id="KW-0808">Transferase</keyword>
<name>A0A087CGG2_9BIFI</name>
<protein>
    <submittedName>
        <fullName evidence="2">Serine O-acetyltransferase</fullName>
    </submittedName>
</protein>
<dbReference type="eggNOG" id="COG1670">
    <property type="taxonomic scope" value="Bacteria"/>
</dbReference>
<accession>A0A087CGG2</accession>
<reference evidence="2 3" key="1">
    <citation type="submission" date="2014-03" db="EMBL/GenBank/DDBJ databases">
        <title>Genomics of Bifidobacteria.</title>
        <authorList>
            <person name="Ventura M."/>
            <person name="Milani C."/>
            <person name="Lugli G.A."/>
        </authorList>
    </citation>
    <scope>NUCLEOTIDE SEQUENCE [LARGE SCALE GENOMIC DNA]</scope>
    <source>
        <strain evidence="2 3">LMG 21775</strain>
    </source>
</reference>
<dbReference type="InterPro" id="IPR016181">
    <property type="entry name" value="Acyl_CoA_acyltransferase"/>
</dbReference>
<feature type="region of interest" description="Disordered" evidence="1">
    <location>
        <begin position="34"/>
        <end position="55"/>
    </location>
</feature>
<proteinExistence type="predicted"/>
<dbReference type="EMBL" id="JGZI01000009">
    <property type="protein sequence ID" value="KFI82362.1"/>
    <property type="molecule type" value="Genomic_DNA"/>
</dbReference>
<keyword evidence="3" id="KW-1185">Reference proteome</keyword>
<evidence type="ECO:0000313" key="2">
    <source>
        <dbReference type="EMBL" id="KFI82362.1"/>
    </source>
</evidence>
<comment type="caution">
    <text evidence="2">The sequence shown here is derived from an EMBL/GenBank/DDBJ whole genome shotgun (WGS) entry which is preliminary data.</text>
</comment>
<dbReference type="STRING" id="218140.BPSY_1213"/>
<dbReference type="AlphaFoldDB" id="A0A087CGG2"/>
<evidence type="ECO:0000313" key="3">
    <source>
        <dbReference type="Proteomes" id="UP000029050"/>
    </source>
</evidence>
<organism evidence="2 3">
    <name type="scientific">Bifidobacterium psychraerophilum</name>
    <dbReference type="NCBI Taxonomy" id="218140"/>
    <lineage>
        <taxon>Bacteria</taxon>
        <taxon>Bacillati</taxon>
        <taxon>Actinomycetota</taxon>
        <taxon>Actinomycetes</taxon>
        <taxon>Bifidobacteriales</taxon>
        <taxon>Bifidobacteriaceae</taxon>
        <taxon>Bifidobacterium</taxon>
    </lineage>
</organism>
<sequence>MIEPSVNPAETAEPSQAYVPNTFTVPALRTPSLVQHSSAGAAADEPSKGQRRFRHADNKDIDAIQAIFARARHLMAQNGNPSQWGSLYPLKETVQEDLRLHRTMLLVDHEGDQGQERILAVFSVCEGEDPTYQTITDGQWLNDEPYVALHRVASAGIVPGVSHECLNWVIENHRNVRGDTHERNKAMQHVFESAGFKRCGIVHLINHRVGEAERIAYHHAR</sequence>
<gene>
    <name evidence="2" type="ORF">BPSY_1213</name>
</gene>